<dbReference type="InterPro" id="IPR013780">
    <property type="entry name" value="Glyco_hydro_b"/>
</dbReference>
<keyword evidence="5 10" id="KW-0321">Glycogen metabolism</keyword>
<feature type="active site" description="Proton donor" evidence="10">
    <location>
        <position position="365"/>
    </location>
</feature>
<sequence>MPDVKKTEENNFPLYLFHEGTNVKAYEYMGLHKAAVDGGEGMSCRVWAPNAQAVSLVGPFNEWDEEKNPMEKISDGVWECYLPFVLPMYEIYKFSITGKDGKKVMKSDPYAFHFEAGIGHASRYYDIEGFQWNDQAWYQHKKEKPHYNQPVNIYEVHLGSWRRYADGNVFSYDKLADELIPYIKEMGYTHVELMPITEYPFDGSWGYQVMGYFAPTSRYGEPKDFMSFVEKFHEAGIGVIMDWVPAHFPKDEAGLARFDGTPCYEYADWRKGEHKDWGTLVFDYGRNEVVSFLISSAVFWLEKYHIDGIRVDAVASMLYLDYSRKEGEWVPNKNGGKENLEAVAFLQKLNESIFELFPEVMMIAEESTSWPMVSKPTFCGGLGFNYKWNMGWMNDMLHYISLDPIYRKFNHDNITFSFFYAFSENFVLPISHDEVVHGKCSLFNKMPGDRDQKFASVRTFLSYMMAHPGKKLNFMGTEFAQEIEWNYEQELDWCLLSDERHAQMQRFSKDLNHFYLEHAPLWEVDFSWEGFSWISNDDYTQSVIAFRRFDKEGNELMVVCNFLPVLREKYCIGAPYPGVYEEIFSSDAVIYGGSGLSNGAEIKTQDDEPMHGMEQSICLNLAPLSVVFIRCKQKKVRRKKPAAKSKTAAASKTKKTAASKTSSGAGTKTTRPRKKKAEPQA</sequence>
<reference evidence="13 14" key="1">
    <citation type="submission" date="2022-01" db="EMBL/GenBank/DDBJ databases">
        <title>Collection of gut derived symbiotic bacterial strains cultured from healthy donors.</title>
        <authorList>
            <person name="Lin H."/>
            <person name="Kohout C."/>
            <person name="Waligurski E."/>
            <person name="Pamer E.G."/>
        </authorList>
    </citation>
    <scope>NUCLEOTIDE SEQUENCE [LARGE SCALE GENOMIC DNA]</scope>
    <source>
        <strain evidence="13 14">DFI.7.58</strain>
    </source>
</reference>
<evidence type="ECO:0000256" key="11">
    <source>
        <dbReference type="SAM" id="MobiDB-lite"/>
    </source>
</evidence>
<dbReference type="PANTHER" id="PTHR43651:SF3">
    <property type="entry name" value="1,4-ALPHA-GLUCAN-BRANCHING ENZYME"/>
    <property type="match status" value="1"/>
</dbReference>
<comment type="function">
    <text evidence="2 10">Catalyzes the formation of the alpha-1,6-glucosidic linkages in glycogen by scission of a 1,4-alpha-linked oligosaccharide from growing alpha-1,4-glucan chains and the subsequent attachment of the oligosaccharide to the alpha-1,6 position.</text>
</comment>
<comment type="pathway">
    <text evidence="3 10">Glycan biosynthesis; glycogen biosynthesis.</text>
</comment>
<evidence type="ECO:0000256" key="7">
    <source>
        <dbReference type="ARBA" id="ARBA00022679"/>
    </source>
</evidence>
<keyword evidence="6 10" id="KW-0328">Glycosyltransferase</keyword>
<dbReference type="Pfam" id="PF02806">
    <property type="entry name" value="Alpha-amylase_C"/>
    <property type="match status" value="1"/>
</dbReference>
<dbReference type="Gene3D" id="2.60.40.1180">
    <property type="entry name" value="Golgi alpha-mannosidase II"/>
    <property type="match status" value="1"/>
</dbReference>
<dbReference type="InterPro" id="IPR004193">
    <property type="entry name" value="Glyco_hydro_13_N"/>
</dbReference>
<dbReference type="InterPro" id="IPR006407">
    <property type="entry name" value="GlgB"/>
</dbReference>
<dbReference type="EMBL" id="JAKNHQ010000008">
    <property type="protein sequence ID" value="MCG4610756.1"/>
    <property type="molecule type" value="Genomic_DNA"/>
</dbReference>
<dbReference type="GO" id="GO:0003844">
    <property type="term" value="F:1,4-alpha-glucan branching enzyme activity"/>
    <property type="evidence" value="ECO:0007669"/>
    <property type="project" value="UniProtKB-EC"/>
</dbReference>
<dbReference type="SMART" id="SM00642">
    <property type="entry name" value="Aamy"/>
    <property type="match status" value="1"/>
</dbReference>
<dbReference type="Gene3D" id="3.20.20.80">
    <property type="entry name" value="Glycosidases"/>
    <property type="match status" value="1"/>
</dbReference>
<evidence type="ECO:0000256" key="8">
    <source>
        <dbReference type="ARBA" id="ARBA00023056"/>
    </source>
</evidence>
<evidence type="ECO:0000256" key="2">
    <source>
        <dbReference type="ARBA" id="ARBA00002953"/>
    </source>
</evidence>
<feature type="compositionally biased region" description="Low complexity" evidence="11">
    <location>
        <begin position="658"/>
        <end position="669"/>
    </location>
</feature>
<dbReference type="Pfam" id="PF02922">
    <property type="entry name" value="CBM_48"/>
    <property type="match status" value="1"/>
</dbReference>
<gene>
    <name evidence="10 13" type="primary">glgB</name>
    <name evidence="13" type="ORF">L0P57_07390</name>
</gene>
<proteinExistence type="inferred from homology"/>
<dbReference type="SUPFAM" id="SSF51011">
    <property type="entry name" value="Glycosyl hydrolase domain"/>
    <property type="match status" value="1"/>
</dbReference>
<dbReference type="EC" id="2.4.1.18" evidence="10"/>
<dbReference type="InterPro" id="IPR017853">
    <property type="entry name" value="GH"/>
</dbReference>
<dbReference type="InterPro" id="IPR044143">
    <property type="entry name" value="GlgB_N_E_set_prok"/>
</dbReference>
<keyword evidence="9 10" id="KW-0119">Carbohydrate metabolism</keyword>
<dbReference type="PIRSF" id="PIRSF000463">
    <property type="entry name" value="GlgB"/>
    <property type="match status" value="1"/>
</dbReference>
<accession>A0ABS9MJ42</accession>
<evidence type="ECO:0000256" key="3">
    <source>
        <dbReference type="ARBA" id="ARBA00004964"/>
    </source>
</evidence>
<dbReference type="Pfam" id="PF00128">
    <property type="entry name" value="Alpha-amylase"/>
    <property type="match status" value="1"/>
</dbReference>
<feature type="domain" description="Glycosyl hydrolase family 13 catalytic" evidence="12">
    <location>
        <begin position="162"/>
        <end position="508"/>
    </location>
</feature>
<evidence type="ECO:0000256" key="5">
    <source>
        <dbReference type="ARBA" id="ARBA00022600"/>
    </source>
</evidence>
<feature type="active site" description="Nucleophile" evidence="10">
    <location>
        <position position="312"/>
    </location>
</feature>
<evidence type="ECO:0000256" key="1">
    <source>
        <dbReference type="ARBA" id="ARBA00000826"/>
    </source>
</evidence>
<keyword evidence="7 10" id="KW-0808">Transferase</keyword>
<organism evidence="13 14">
    <name type="scientific">Anaeromassilibacillus senegalensis</name>
    <dbReference type="NCBI Taxonomy" id="1673717"/>
    <lineage>
        <taxon>Bacteria</taxon>
        <taxon>Bacillati</taxon>
        <taxon>Bacillota</taxon>
        <taxon>Clostridia</taxon>
        <taxon>Eubacteriales</taxon>
        <taxon>Acutalibacteraceae</taxon>
        <taxon>Anaeromassilibacillus</taxon>
    </lineage>
</organism>
<evidence type="ECO:0000259" key="12">
    <source>
        <dbReference type="SMART" id="SM00642"/>
    </source>
</evidence>
<comment type="caution">
    <text evidence="13">The sequence shown here is derived from an EMBL/GenBank/DDBJ whole genome shotgun (WGS) entry which is preliminary data.</text>
</comment>
<dbReference type="NCBIfam" id="NF008967">
    <property type="entry name" value="PRK12313.1"/>
    <property type="match status" value="1"/>
</dbReference>
<evidence type="ECO:0000313" key="13">
    <source>
        <dbReference type="EMBL" id="MCG4610756.1"/>
    </source>
</evidence>
<dbReference type="InterPro" id="IPR013783">
    <property type="entry name" value="Ig-like_fold"/>
</dbReference>
<keyword evidence="8 10" id="KW-0320">Glycogen biosynthesis</keyword>
<comment type="catalytic activity">
    <reaction evidence="1 10">
        <text>Transfers a segment of a (1-&gt;4)-alpha-D-glucan chain to a primary hydroxy group in a similar glucan chain.</text>
        <dbReference type="EC" id="2.4.1.18"/>
    </reaction>
</comment>
<evidence type="ECO:0000313" key="14">
    <source>
        <dbReference type="Proteomes" id="UP001298681"/>
    </source>
</evidence>
<feature type="region of interest" description="Disordered" evidence="11">
    <location>
        <begin position="635"/>
        <end position="681"/>
    </location>
</feature>
<comment type="similarity">
    <text evidence="4 10">Belongs to the glycosyl hydrolase 13 family. GlgB subfamily.</text>
</comment>
<evidence type="ECO:0000256" key="9">
    <source>
        <dbReference type="ARBA" id="ARBA00023277"/>
    </source>
</evidence>
<dbReference type="CDD" id="cd11322">
    <property type="entry name" value="AmyAc_Glg_BE"/>
    <property type="match status" value="1"/>
</dbReference>
<dbReference type="Proteomes" id="UP001298681">
    <property type="component" value="Unassembled WGS sequence"/>
</dbReference>
<feature type="compositionally biased region" description="Basic residues" evidence="11">
    <location>
        <begin position="670"/>
        <end position="681"/>
    </location>
</feature>
<comment type="subunit">
    <text evidence="10">Monomer.</text>
</comment>
<evidence type="ECO:0000256" key="4">
    <source>
        <dbReference type="ARBA" id="ARBA00009000"/>
    </source>
</evidence>
<evidence type="ECO:0000256" key="6">
    <source>
        <dbReference type="ARBA" id="ARBA00022676"/>
    </source>
</evidence>
<dbReference type="RefSeq" id="WP_087229883.1">
    <property type="nucleotide sequence ID" value="NZ_JAKNHQ010000008.1"/>
</dbReference>
<dbReference type="NCBIfam" id="TIGR01515">
    <property type="entry name" value="branching_enzym"/>
    <property type="match status" value="1"/>
</dbReference>
<dbReference type="InterPro" id="IPR006048">
    <property type="entry name" value="A-amylase/branching_C"/>
</dbReference>
<name>A0ABS9MJ42_9FIRM</name>
<evidence type="ECO:0000256" key="10">
    <source>
        <dbReference type="HAMAP-Rule" id="MF_00685"/>
    </source>
</evidence>
<dbReference type="InterPro" id="IPR006047">
    <property type="entry name" value="GH13_cat_dom"/>
</dbReference>
<dbReference type="SUPFAM" id="SSF51445">
    <property type="entry name" value="(Trans)glycosidases"/>
    <property type="match status" value="1"/>
</dbReference>
<protein>
    <recommendedName>
        <fullName evidence="10">1,4-alpha-glucan branching enzyme GlgB</fullName>
        <ecNumber evidence="10">2.4.1.18</ecNumber>
    </recommendedName>
    <alternativeName>
        <fullName evidence="10">1,4-alpha-D-glucan:1,4-alpha-D-glucan 6-glucosyl-transferase</fullName>
    </alternativeName>
    <alternativeName>
        <fullName evidence="10">Alpha-(1-&gt;4)-glucan branching enzyme</fullName>
    </alternativeName>
    <alternativeName>
        <fullName evidence="10">Glycogen branching enzyme</fullName>
        <shortName evidence="10">BE</shortName>
    </alternativeName>
</protein>
<keyword evidence="14" id="KW-1185">Reference proteome</keyword>
<dbReference type="InterPro" id="IPR037439">
    <property type="entry name" value="Branching_enzy"/>
</dbReference>
<dbReference type="NCBIfam" id="NF003811">
    <property type="entry name" value="PRK05402.1"/>
    <property type="match status" value="1"/>
</dbReference>
<dbReference type="CDD" id="cd02855">
    <property type="entry name" value="E_set_GBE_prok_N"/>
    <property type="match status" value="1"/>
</dbReference>
<dbReference type="HAMAP" id="MF_00685">
    <property type="entry name" value="GlgB"/>
    <property type="match status" value="1"/>
</dbReference>
<dbReference type="PANTHER" id="PTHR43651">
    <property type="entry name" value="1,4-ALPHA-GLUCAN-BRANCHING ENZYME"/>
    <property type="match status" value="1"/>
</dbReference>
<dbReference type="Gene3D" id="2.60.40.10">
    <property type="entry name" value="Immunoglobulins"/>
    <property type="match status" value="1"/>
</dbReference>